<sequence>EKLSPYFRQEELEKRVTLLRDIEDTLLRQIHIIPLYRNKQEVSTHEKVQNIMINSQGWIDFYNIWFKS</sequence>
<gene>
    <name evidence="1" type="ORF">FC695_43760</name>
</gene>
<evidence type="ECO:0000313" key="1">
    <source>
        <dbReference type="EMBL" id="TKI80467.1"/>
    </source>
</evidence>
<feature type="non-terminal residue" evidence="1">
    <location>
        <position position="1"/>
    </location>
</feature>
<accession>A0A9X9F0V0</accession>
<dbReference type="AlphaFoldDB" id="A0A9X9F0V0"/>
<proteinExistence type="predicted"/>
<dbReference type="EMBL" id="SZOH01005216">
    <property type="protein sequence ID" value="TKI80467.1"/>
    <property type="molecule type" value="Genomic_DNA"/>
</dbReference>
<organism evidence="1 2">
    <name type="scientific">Bacillus cereus</name>
    <dbReference type="NCBI Taxonomy" id="1396"/>
    <lineage>
        <taxon>Bacteria</taxon>
        <taxon>Bacillati</taxon>
        <taxon>Bacillota</taxon>
        <taxon>Bacilli</taxon>
        <taxon>Bacillales</taxon>
        <taxon>Bacillaceae</taxon>
        <taxon>Bacillus</taxon>
        <taxon>Bacillus cereus group</taxon>
    </lineage>
</organism>
<comment type="caution">
    <text evidence="1">The sequence shown here is derived from an EMBL/GenBank/DDBJ whole genome shotgun (WGS) entry which is preliminary data.</text>
</comment>
<reference evidence="1 2" key="1">
    <citation type="journal article" date="2019" name="Environ. Microbiol.">
        <title>An active ?-lactamase is a part of an orchestrated cell wall stress resistance network of Bacillus subtilis and related rhizosphere species.</title>
        <authorList>
            <person name="Bucher T."/>
            <person name="Keren-Paz A."/>
            <person name="Hausser J."/>
            <person name="Olender T."/>
            <person name="Cytryn E."/>
            <person name="Kolodkin-Gal I."/>
        </authorList>
    </citation>
    <scope>NUCLEOTIDE SEQUENCE [LARGE SCALE GENOMIC DNA]</scope>
    <source>
        <strain evidence="1 2">I32</strain>
    </source>
</reference>
<protein>
    <submittedName>
        <fullName evidence="1">SgrR family transcriptional regulator</fullName>
    </submittedName>
</protein>
<dbReference type="SUPFAM" id="SSF53850">
    <property type="entry name" value="Periplasmic binding protein-like II"/>
    <property type="match status" value="1"/>
</dbReference>
<evidence type="ECO:0000313" key="2">
    <source>
        <dbReference type="Proteomes" id="UP000308444"/>
    </source>
</evidence>
<name>A0A9X9F0V0_BACCE</name>
<dbReference type="Proteomes" id="UP000308444">
    <property type="component" value="Unassembled WGS sequence"/>
</dbReference>